<feature type="signal peptide" evidence="2">
    <location>
        <begin position="1"/>
        <end position="21"/>
    </location>
</feature>
<feature type="compositionally biased region" description="Low complexity" evidence="1">
    <location>
        <begin position="172"/>
        <end position="191"/>
    </location>
</feature>
<evidence type="ECO:0008006" key="5">
    <source>
        <dbReference type="Google" id="ProtNLM"/>
    </source>
</evidence>
<accession>A0A6A6PDN1</accession>
<reference evidence="3" key="1">
    <citation type="journal article" date="2020" name="Stud. Mycol.">
        <title>101 Dothideomycetes genomes: a test case for predicting lifestyles and emergence of pathogens.</title>
        <authorList>
            <person name="Haridas S."/>
            <person name="Albert R."/>
            <person name="Binder M."/>
            <person name="Bloem J."/>
            <person name="Labutti K."/>
            <person name="Salamov A."/>
            <person name="Andreopoulos B."/>
            <person name="Baker S."/>
            <person name="Barry K."/>
            <person name="Bills G."/>
            <person name="Bluhm B."/>
            <person name="Cannon C."/>
            <person name="Castanera R."/>
            <person name="Culley D."/>
            <person name="Daum C."/>
            <person name="Ezra D."/>
            <person name="Gonzalez J."/>
            <person name="Henrissat B."/>
            <person name="Kuo A."/>
            <person name="Liang C."/>
            <person name="Lipzen A."/>
            <person name="Lutzoni F."/>
            <person name="Magnuson J."/>
            <person name="Mondo S."/>
            <person name="Nolan M."/>
            <person name="Ohm R."/>
            <person name="Pangilinan J."/>
            <person name="Park H.-J."/>
            <person name="Ramirez L."/>
            <person name="Alfaro M."/>
            <person name="Sun H."/>
            <person name="Tritt A."/>
            <person name="Yoshinaga Y."/>
            <person name="Zwiers L.-H."/>
            <person name="Turgeon B."/>
            <person name="Goodwin S."/>
            <person name="Spatafora J."/>
            <person name="Crous P."/>
            <person name="Grigoriev I."/>
        </authorList>
    </citation>
    <scope>NUCLEOTIDE SEQUENCE</scope>
    <source>
        <strain evidence="3">ATCC 16933</strain>
    </source>
</reference>
<protein>
    <recommendedName>
        <fullName evidence="5">GPI anchored protein</fullName>
    </recommendedName>
</protein>
<feature type="region of interest" description="Disordered" evidence="1">
    <location>
        <begin position="172"/>
        <end position="196"/>
    </location>
</feature>
<feature type="chain" id="PRO_5025575885" description="GPI anchored protein" evidence="2">
    <location>
        <begin position="22"/>
        <end position="220"/>
    </location>
</feature>
<dbReference type="OrthoDB" id="4991875at2759"/>
<sequence length="220" mass="21069">MFRTLPLVLSALSLALPFTAAQSDDSTVVNIFLVGTDPQDLVASAVTVDGSTATLMVGCPPGTNSEDCGFESAVPITVGSGGSVVEEFYTAPSGTDSTFSASCSVTGTTEAVCAVSEGGVDANLPGETTVTLSGSDVAFLPVTVTAGGAQLQGVFQASSGASSGASATATATATATEDTADGTQTGAAQSTSSDDAAPTNAIVGGSIAGAAGVLLAALAL</sequence>
<gene>
    <name evidence="3" type="ORF">BDY21DRAFT_368226</name>
</gene>
<name>A0A6A6PDN1_9PEZI</name>
<organism evidence="3 4">
    <name type="scientific">Lineolata rhizophorae</name>
    <dbReference type="NCBI Taxonomy" id="578093"/>
    <lineage>
        <taxon>Eukaryota</taxon>
        <taxon>Fungi</taxon>
        <taxon>Dikarya</taxon>
        <taxon>Ascomycota</taxon>
        <taxon>Pezizomycotina</taxon>
        <taxon>Dothideomycetes</taxon>
        <taxon>Dothideomycetes incertae sedis</taxon>
        <taxon>Lineolatales</taxon>
        <taxon>Lineolataceae</taxon>
        <taxon>Lineolata</taxon>
    </lineage>
</organism>
<dbReference type="Proteomes" id="UP000799766">
    <property type="component" value="Unassembled WGS sequence"/>
</dbReference>
<proteinExistence type="predicted"/>
<dbReference type="PANTHER" id="PTHR40640">
    <property type="entry name" value="ANCHORED GLYCOPROTEIN, PUTATIVE (AFU_ORTHOLOGUE AFUA_8G04860)-RELATED"/>
    <property type="match status" value="1"/>
</dbReference>
<keyword evidence="2" id="KW-0732">Signal</keyword>
<evidence type="ECO:0000313" key="4">
    <source>
        <dbReference type="Proteomes" id="UP000799766"/>
    </source>
</evidence>
<evidence type="ECO:0000256" key="1">
    <source>
        <dbReference type="SAM" id="MobiDB-lite"/>
    </source>
</evidence>
<keyword evidence="4" id="KW-1185">Reference proteome</keyword>
<dbReference type="EMBL" id="MU001670">
    <property type="protein sequence ID" value="KAF2462095.1"/>
    <property type="molecule type" value="Genomic_DNA"/>
</dbReference>
<dbReference type="AlphaFoldDB" id="A0A6A6PDN1"/>
<evidence type="ECO:0000256" key="2">
    <source>
        <dbReference type="SAM" id="SignalP"/>
    </source>
</evidence>
<dbReference type="PANTHER" id="PTHR40640:SF1">
    <property type="entry name" value="ANCHORED GLYCOPROTEIN, PUTATIVE (AFU_ORTHOLOGUE AFUA_8G04860)-RELATED"/>
    <property type="match status" value="1"/>
</dbReference>
<evidence type="ECO:0000313" key="3">
    <source>
        <dbReference type="EMBL" id="KAF2462095.1"/>
    </source>
</evidence>